<sequence length="193" mass="21389">MHVDCLRNARCFRRFGLGGREDCVTSKQALRERSNIYCLIKPANPASPWAICCSLVSEWTDRDPTKGLLKFLASVSDVSSAHTSYCRYPRVLYKDKTETSPPLRSLFHTVTSPCVSGLKPGLLPCQHNPPSNWIARCTTANPSPACSSTSILHGVEARRVQRESGKTHENTVKGSWPVQLQVSVRGKTEMVNC</sequence>
<gene>
    <name evidence="1" type="ORF">N658DRAFT_313373</name>
</gene>
<accession>A0AAN6SXL1</accession>
<dbReference type="EMBL" id="MU863685">
    <property type="protein sequence ID" value="KAK4097093.1"/>
    <property type="molecule type" value="Genomic_DNA"/>
</dbReference>
<comment type="caution">
    <text evidence="1">The sequence shown here is derived from an EMBL/GenBank/DDBJ whole genome shotgun (WGS) entry which is preliminary data.</text>
</comment>
<keyword evidence="2" id="KW-1185">Reference proteome</keyword>
<reference evidence="1" key="2">
    <citation type="submission" date="2023-05" db="EMBL/GenBank/DDBJ databases">
        <authorList>
            <consortium name="Lawrence Berkeley National Laboratory"/>
            <person name="Steindorff A."/>
            <person name="Hensen N."/>
            <person name="Bonometti L."/>
            <person name="Westerberg I."/>
            <person name="Brannstrom I.O."/>
            <person name="Guillou S."/>
            <person name="Cros-Aarteil S."/>
            <person name="Calhoun S."/>
            <person name="Haridas S."/>
            <person name="Kuo A."/>
            <person name="Mondo S."/>
            <person name="Pangilinan J."/>
            <person name="Riley R."/>
            <person name="Labutti K."/>
            <person name="Andreopoulos B."/>
            <person name="Lipzen A."/>
            <person name="Chen C."/>
            <person name="Yanf M."/>
            <person name="Daum C."/>
            <person name="Ng V."/>
            <person name="Clum A."/>
            <person name="Ohm R."/>
            <person name="Martin F."/>
            <person name="Silar P."/>
            <person name="Natvig D."/>
            <person name="Lalanne C."/>
            <person name="Gautier V."/>
            <person name="Ament-Velasquez S.L."/>
            <person name="Kruys A."/>
            <person name="Hutchinson M.I."/>
            <person name="Powell A.J."/>
            <person name="Barry K."/>
            <person name="Miller A.N."/>
            <person name="Grigoriev I.V."/>
            <person name="Debuchy R."/>
            <person name="Gladieux P."/>
            <person name="Thoren M.H."/>
            <person name="Johannesson H."/>
        </authorList>
    </citation>
    <scope>NUCLEOTIDE SEQUENCE</scope>
    <source>
        <strain evidence="1">CBS 757.83</strain>
    </source>
</reference>
<reference evidence="1" key="1">
    <citation type="journal article" date="2023" name="Mol. Phylogenet. Evol.">
        <title>Genome-scale phylogeny and comparative genomics of the fungal order Sordariales.</title>
        <authorList>
            <person name="Hensen N."/>
            <person name="Bonometti L."/>
            <person name="Westerberg I."/>
            <person name="Brannstrom I.O."/>
            <person name="Guillou S."/>
            <person name="Cros-Aarteil S."/>
            <person name="Calhoun S."/>
            <person name="Haridas S."/>
            <person name="Kuo A."/>
            <person name="Mondo S."/>
            <person name="Pangilinan J."/>
            <person name="Riley R."/>
            <person name="LaButti K."/>
            <person name="Andreopoulos B."/>
            <person name="Lipzen A."/>
            <person name="Chen C."/>
            <person name="Yan M."/>
            <person name="Daum C."/>
            <person name="Ng V."/>
            <person name="Clum A."/>
            <person name="Steindorff A."/>
            <person name="Ohm R.A."/>
            <person name="Martin F."/>
            <person name="Silar P."/>
            <person name="Natvig D.O."/>
            <person name="Lalanne C."/>
            <person name="Gautier V."/>
            <person name="Ament-Velasquez S.L."/>
            <person name="Kruys A."/>
            <person name="Hutchinson M.I."/>
            <person name="Powell A.J."/>
            <person name="Barry K."/>
            <person name="Miller A.N."/>
            <person name="Grigoriev I.V."/>
            <person name="Debuchy R."/>
            <person name="Gladieux P."/>
            <person name="Hiltunen Thoren M."/>
            <person name="Johannesson H."/>
        </authorList>
    </citation>
    <scope>NUCLEOTIDE SEQUENCE</scope>
    <source>
        <strain evidence="1">CBS 757.83</strain>
    </source>
</reference>
<name>A0AAN6SXL1_9PEZI</name>
<dbReference type="Proteomes" id="UP001305647">
    <property type="component" value="Unassembled WGS sequence"/>
</dbReference>
<evidence type="ECO:0000313" key="1">
    <source>
        <dbReference type="EMBL" id="KAK4097093.1"/>
    </source>
</evidence>
<evidence type="ECO:0000313" key="2">
    <source>
        <dbReference type="Proteomes" id="UP001305647"/>
    </source>
</evidence>
<proteinExistence type="predicted"/>
<protein>
    <submittedName>
        <fullName evidence="1">Uncharacterized protein</fullName>
    </submittedName>
</protein>
<organism evidence="1 2">
    <name type="scientific">Parathielavia hyrcaniae</name>
    <dbReference type="NCBI Taxonomy" id="113614"/>
    <lineage>
        <taxon>Eukaryota</taxon>
        <taxon>Fungi</taxon>
        <taxon>Dikarya</taxon>
        <taxon>Ascomycota</taxon>
        <taxon>Pezizomycotina</taxon>
        <taxon>Sordariomycetes</taxon>
        <taxon>Sordariomycetidae</taxon>
        <taxon>Sordariales</taxon>
        <taxon>Chaetomiaceae</taxon>
        <taxon>Parathielavia</taxon>
    </lineage>
</organism>
<dbReference type="AlphaFoldDB" id="A0AAN6SXL1"/>